<evidence type="ECO:0000256" key="2">
    <source>
        <dbReference type="ARBA" id="ARBA00012621"/>
    </source>
</evidence>
<keyword evidence="8" id="KW-0472">Membrane</keyword>
<reference evidence="11" key="1">
    <citation type="submission" date="2019-08" db="EMBL/GenBank/DDBJ databases">
        <title>Seonamhaeicola sediminis sp. nov., isolated from marine sediment.</title>
        <authorList>
            <person name="Cao W.R."/>
        </authorList>
    </citation>
    <scope>NUCLEOTIDE SEQUENCE [LARGE SCALE GENOMIC DNA]</scope>
    <source>
        <strain evidence="11">Gy8</strain>
    </source>
</reference>
<organism evidence="10 11">
    <name type="scientific">Seonamhaeicola algicola</name>
    <dbReference type="NCBI Taxonomy" id="1719036"/>
    <lineage>
        <taxon>Bacteria</taxon>
        <taxon>Pseudomonadati</taxon>
        <taxon>Bacteroidota</taxon>
        <taxon>Flavobacteriia</taxon>
        <taxon>Flavobacteriales</taxon>
        <taxon>Flavobacteriaceae</taxon>
    </lineage>
</organism>
<comment type="function">
    <text evidence="8">Involved in lipopolysaccharide (LPS) biosynthesis. Catalyzes the transfer of 3-deoxy-D-manno-octulosonate (Kdo) residue(s) from CMP-Kdo to lipid IV(A), the tetraacyldisaccharide-1,4'-bisphosphate precursor of lipid A.</text>
</comment>
<evidence type="ECO:0000256" key="4">
    <source>
        <dbReference type="ARBA" id="ARBA00022679"/>
    </source>
</evidence>
<dbReference type="Proteomes" id="UP000321790">
    <property type="component" value="Unassembled WGS sequence"/>
</dbReference>
<evidence type="ECO:0000256" key="8">
    <source>
        <dbReference type="RuleBase" id="RU365103"/>
    </source>
</evidence>
<evidence type="ECO:0000313" key="10">
    <source>
        <dbReference type="EMBL" id="TXE06402.1"/>
    </source>
</evidence>
<dbReference type="SUPFAM" id="SSF53756">
    <property type="entry name" value="UDP-Glycosyltransferase/glycogen phosphorylase"/>
    <property type="match status" value="1"/>
</dbReference>
<dbReference type="Pfam" id="PF04413">
    <property type="entry name" value="Glycos_transf_N"/>
    <property type="match status" value="1"/>
</dbReference>
<dbReference type="AlphaFoldDB" id="A0A5C7AKT1"/>
<comment type="pathway">
    <text evidence="1 8">Bacterial outer membrane biogenesis; LPS core biosynthesis.</text>
</comment>
<evidence type="ECO:0000259" key="9">
    <source>
        <dbReference type="Pfam" id="PF04413"/>
    </source>
</evidence>
<dbReference type="InterPro" id="IPR007507">
    <property type="entry name" value="Glycos_transf_N"/>
</dbReference>
<keyword evidence="11" id="KW-1185">Reference proteome</keyword>
<name>A0A5C7AKT1_9FLAO</name>
<dbReference type="Gene3D" id="3.40.50.2000">
    <property type="entry name" value="Glycogen Phosphorylase B"/>
    <property type="match status" value="1"/>
</dbReference>
<dbReference type="PANTHER" id="PTHR42755:SF1">
    <property type="entry name" value="3-DEOXY-D-MANNO-OCTULOSONIC ACID TRANSFERASE, MITOCHONDRIAL-RELATED"/>
    <property type="match status" value="1"/>
</dbReference>
<comment type="similarity">
    <text evidence="8">Belongs to the glycosyltransferase group 1 family.</text>
</comment>
<comment type="catalytic activity">
    <reaction evidence="6 8">
        <text>lipid IVA (E. coli) + CMP-3-deoxy-beta-D-manno-octulosonate = alpha-Kdo-(2-&gt;6)-lipid IVA (E. coli) + CMP + H(+)</text>
        <dbReference type="Rhea" id="RHEA:28066"/>
        <dbReference type="ChEBI" id="CHEBI:15378"/>
        <dbReference type="ChEBI" id="CHEBI:58603"/>
        <dbReference type="ChEBI" id="CHEBI:60364"/>
        <dbReference type="ChEBI" id="CHEBI:60377"/>
        <dbReference type="ChEBI" id="CHEBI:85987"/>
        <dbReference type="EC" id="2.4.99.12"/>
    </reaction>
</comment>
<dbReference type="OrthoDB" id="9789797at2"/>
<evidence type="ECO:0000256" key="5">
    <source>
        <dbReference type="ARBA" id="ARBA00031445"/>
    </source>
</evidence>
<dbReference type="EMBL" id="VOSC01000033">
    <property type="protein sequence ID" value="TXE06402.1"/>
    <property type="molecule type" value="Genomic_DNA"/>
</dbReference>
<dbReference type="Gene3D" id="3.40.50.11720">
    <property type="entry name" value="3-Deoxy-D-manno-octulosonic-acid transferase, N-terminal domain"/>
    <property type="match status" value="1"/>
</dbReference>
<dbReference type="EC" id="2.4.99.12" evidence="2 8"/>
<dbReference type="GO" id="GO:0009245">
    <property type="term" value="P:lipid A biosynthetic process"/>
    <property type="evidence" value="ECO:0007669"/>
    <property type="project" value="TreeGrafter"/>
</dbReference>
<comment type="caution">
    <text evidence="10">The sequence shown here is derived from an EMBL/GenBank/DDBJ whole genome shotgun (WGS) entry which is preliminary data.</text>
</comment>
<keyword evidence="4 8" id="KW-0808">Transferase</keyword>
<dbReference type="GO" id="GO:0009244">
    <property type="term" value="P:lipopolysaccharide core region biosynthetic process"/>
    <property type="evidence" value="ECO:0007669"/>
    <property type="project" value="UniProtKB-UniRule"/>
</dbReference>
<feature type="domain" description="3-deoxy-D-manno-octulosonic-acid transferase N-terminal" evidence="9">
    <location>
        <begin position="46"/>
        <end position="215"/>
    </location>
</feature>
<gene>
    <name evidence="10" type="ORF">FUA26_14975</name>
</gene>
<dbReference type="UniPathway" id="UPA00958"/>
<evidence type="ECO:0000256" key="7">
    <source>
        <dbReference type="PIRSR" id="PIRSR639901-1"/>
    </source>
</evidence>
<evidence type="ECO:0000313" key="11">
    <source>
        <dbReference type="Proteomes" id="UP000321790"/>
    </source>
</evidence>
<keyword evidence="8" id="KW-1003">Cell membrane</keyword>
<sequence length="420" mass="47781">MYFSNKQIILGFLYNIGISLAGFALKCLTPFNDKIKLGVNGRKQTFNVLKTHLNNEDKTLWFHCASLGEYEQGLPVFKELRNYHKNHKIVLSFFSPSGYEIRKNTPVADVVVYLPLDTLKNASKFINMVKPELTIFVKYDIWPNILNTLKEKQLKAILISANFRANQSYFKFYGKKLKNALFAFDHIFTQNETSKKLLNSINYKNVTVTGDTRFDRVYSQLQQNNTLNFIETFKNNQLCVVAGSTWPEDEALLIDFINNTEHKNVKFIIAPHNIKANQINNLKEQLHPKTVLFTEKENSNLPNAQVFIINTIGILSKIYNYANIAYVGGAMGNTGLHNTLEPAVFGVPIIIGKNYDKFPEAADMINFGGMFSIANNQELSEILSKLITKSDFCNKAGSKNLNYIKNNKGAVIQILSYLRI</sequence>
<evidence type="ECO:0000256" key="6">
    <source>
        <dbReference type="ARBA" id="ARBA00049183"/>
    </source>
</evidence>
<dbReference type="GO" id="GO:0043842">
    <property type="term" value="F:Kdo transferase activity"/>
    <property type="evidence" value="ECO:0007669"/>
    <property type="project" value="UniProtKB-EC"/>
</dbReference>
<dbReference type="InterPro" id="IPR039901">
    <property type="entry name" value="Kdotransferase"/>
</dbReference>
<proteinExistence type="inferred from homology"/>
<evidence type="ECO:0000256" key="3">
    <source>
        <dbReference type="ARBA" id="ARBA00019077"/>
    </source>
</evidence>
<keyword evidence="8" id="KW-0448">Lipopolysaccharide biosynthesis</keyword>
<dbReference type="PANTHER" id="PTHR42755">
    <property type="entry name" value="3-DEOXY-MANNO-OCTULOSONATE CYTIDYLYLTRANSFERASE"/>
    <property type="match status" value="1"/>
</dbReference>
<dbReference type="GO" id="GO:0005886">
    <property type="term" value="C:plasma membrane"/>
    <property type="evidence" value="ECO:0007669"/>
    <property type="project" value="UniProtKB-SubCell"/>
</dbReference>
<dbReference type="InterPro" id="IPR038107">
    <property type="entry name" value="Glycos_transf_N_sf"/>
</dbReference>
<comment type="subcellular location">
    <subcellularLocation>
        <location evidence="8">Cell membrane</location>
    </subcellularLocation>
</comment>
<accession>A0A5C7AKT1</accession>
<feature type="active site" description="Proton acceptor" evidence="7">
    <location>
        <position position="69"/>
    </location>
</feature>
<protein>
    <recommendedName>
        <fullName evidence="3 8">3-deoxy-D-manno-octulosonic acid transferase</fullName>
        <shortName evidence="8">Kdo transferase</shortName>
        <ecNumber evidence="2 8">2.4.99.12</ecNumber>
    </recommendedName>
    <alternativeName>
        <fullName evidence="5 8">Lipid IV(A) 3-deoxy-D-manno-octulosonic acid transferase</fullName>
    </alternativeName>
</protein>
<evidence type="ECO:0000256" key="1">
    <source>
        <dbReference type="ARBA" id="ARBA00004713"/>
    </source>
</evidence>